<dbReference type="GO" id="GO:0000407">
    <property type="term" value="C:phagophore assembly site"/>
    <property type="evidence" value="ECO:0007669"/>
    <property type="project" value="TreeGrafter"/>
</dbReference>
<dbReference type="InterPro" id="IPR045269">
    <property type="entry name" value="Atg1-like"/>
</dbReference>
<keyword evidence="1" id="KW-0808">Transferase</keyword>
<protein>
    <recommendedName>
        <fullName evidence="5">Protein kinase domain-containing protein</fullName>
    </recommendedName>
</protein>
<dbReference type="PROSITE" id="PS50011">
    <property type="entry name" value="PROTEIN_KINASE_DOM"/>
    <property type="match status" value="1"/>
</dbReference>
<evidence type="ECO:0000256" key="1">
    <source>
        <dbReference type="ARBA" id="ARBA00022679"/>
    </source>
</evidence>
<dbReference type="GO" id="GO:0004674">
    <property type="term" value="F:protein serine/threonine kinase activity"/>
    <property type="evidence" value="ECO:0007669"/>
    <property type="project" value="InterPro"/>
</dbReference>
<dbReference type="InterPro" id="IPR000719">
    <property type="entry name" value="Prot_kinase_dom"/>
</dbReference>
<dbReference type="GO" id="GO:0016020">
    <property type="term" value="C:membrane"/>
    <property type="evidence" value="ECO:0007669"/>
    <property type="project" value="TreeGrafter"/>
</dbReference>
<dbReference type="InterPro" id="IPR011009">
    <property type="entry name" value="Kinase-like_dom_sf"/>
</dbReference>
<dbReference type="AlphaFoldDB" id="A0A5K1HRA2"/>
<name>A0A5K1HRA2_9MAGN</name>
<feature type="domain" description="Protein kinase" evidence="5">
    <location>
        <begin position="1"/>
        <end position="220"/>
    </location>
</feature>
<sequence length="224" mass="25131">MKNVKGEVHKTLLSNEIDVLKTLSDLQNVIKLHEVIPLKSHTCIVTELCDGGDLAKLIKEHRHLSEARATELLTQIINGYKGINRFGIVHRDLKPANIFFSAKDVKIADFGFAVRSQDLKKHSNYNVGSPVYMPLEALNDNIYSPKSDVWAIGVIFYEMLTGNTPWRAKTEADLKRQIKAISIKSILPVGVSKTASAFLVKALQINPTQRMSPEEMITFFDEGR</sequence>
<gene>
    <name evidence="6" type="ORF">NYM_LOCUS30580</name>
</gene>
<dbReference type="GO" id="GO:0005524">
    <property type="term" value="F:ATP binding"/>
    <property type="evidence" value="ECO:0007669"/>
    <property type="project" value="UniProtKB-KW"/>
</dbReference>
<evidence type="ECO:0000259" key="5">
    <source>
        <dbReference type="PROSITE" id="PS50011"/>
    </source>
</evidence>
<reference evidence="6" key="1">
    <citation type="submission" date="2019-09" db="EMBL/GenBank/DDBJ databases">
        <authorList>
            <person name="Zhang L."/>
        </authorList>
    </citation>
    <scope>NUCLEOTIDE SEQUENCE</scope>
</reference>
<evidence type="ECO:0000256" key="4">
    <source>
        <dbReference type="ARBA" id="ARBA00022840"/>
    </source>
</evidence>
<dbReference type="SUPFAM" id="SSF56112">
    <property type="entry name" value="Protein kinase-like (PK-like)"/>
    <property type="match status" value="1"/>
</dbReference>
<accession>A0A5K1HRA2</accession>
<dbReference type="PANTHER" id="PTHR24348:SF22">
    <property type="entry name" value="NON-SPECIFIC SERINE_THREONINE PROTEIN KINASE"/>
    <property type="match status" value="1"/>
</dbReference>
<keyword evidence="2" id="KW-0547">Nucleotide-binding</keyword>
<keyword evidence="4" id="KW-0067">ATP-binding</keyword>
<evidence type="ECO:0000313" key="6">
    <source>
        <dbReference type="EMBL" id="VVW90122.1"/>
    </source>
</evidence>
<dbReference type="PANTHER" id="PTHR24348">
    <property type="entry name" value="SERINE/THREONINE-PROTEIN KINASE UNC-51-RELATED"/>
    <property type="match status" value="1"/>
</dbReference>
<keyword evidence="3" id="KW-0418">Kinase</keyword>
<organism evidence="6">
    <name type="scientific">Nymphaea colorata</name>
    <name type="common">pocket water lily</name>
    <dbReference type="NCBI Taxonomy" id="210225"/>
    <lineage>
        <taxon>Eukaryota</taxon>
        <taxon>Viridiplantae</taxon>
        <taxon>Streptophyta</taxon>
        <taxon>Embryophyta</taxon>
        <taxon>Tracheophyta</taxon>
        <taxon>Spermatophyta</taxon>
        <taxon>Magnoliopsida</taxon>
        <taxon>Nymphaeales</taxon>
        <taxon>Nymphaeaceae</taxon>
        <taxon>Nymphaea</taxon>
    </lineage>
</organism>
<dbReference type="GO" id="GO:0010506">
    <property type="term" value="P:regulation of autophagy"/>
    <property type="evidence" value="ECO:0007669"/>
    <property type="project" value="InterPro"/>
</dbReference>
<evidence type="ECO:0000256" key="2">
    <source>
        <dbReference type="ARBA" id="ARBA00022741"/>
    </source>
</evidence>
<dbReference type="GO" id="GO:0005776">
    <property type="term" value="C:autophagosome"/>
    <property type="evidence" value="ECO:0007669"/>
    <property type="project" value="TreeGrafter"/>
</dbReference>
<dbReference type="EMBL" id="LR722257">
    <property type="protein sequence ID" value="VVW90122.1"/>
    <property type="molecule type" value="Genomic_DNA"/>
</dbReference>
<dbReference type="PROSITE" id="PS00108">
    <property type="entry name" value="PROTEIN_KINASE_ST"/>
    <property type="match status" value="1"/>
</dbReference>
<dbReference type="Gene3D" id="1.10.510.10">
    <property type="entry name" value="Transferase(Phosphotransferase) domain 1"/>
    <property type="match status" value="1"/>
</dbReference>
<proteinExistence type="predicted"/>
<dbReference type="GO" id="GO:0000045">
    <property type="term" value="P:autophagosome assembly"/>
    <property type="evidence" value="ECO:0007669"/>
    <property type="project" value="TreeGrafter"/>
</dbReference>
<dbReference type="SMART" id="SM00220">
    <property type="entry name" value="S_TKc"/>
    <property type="match status" value="1"/>
</dbReference>
<dbReference type="OMA" id="KSHTCIV"/>
<dbReference type="InterPro" id="IPR008271">
    <property type="entry name" value="Ser/Thr_kinase_AS"/>
</dbReference>
<dbReference type="Pfam" id="PF00069">
    <property type="entry name" value="Pkinase"/>
    <property type="match status" value="1"/>
</dbReference>
<dbReference type="GO" id="GO:0005829">
    <property type="term" value="C:cytosol"/>
    <property type="evidence" value="ECO:0007669"/>
    <property type="project" value="TreeGrafter"/>
</dbReference>
<dbReference type="OrthoDB" id="248923at2759"/>
<evidence type="ECO:0000256" key="3">
    <source>
        <dbReference type="ARBA" id="ARBA00022777"/>
    </source>
</evidence>